<dbReference type="PANTHER" id="PTHR21180:SF32">
    <property type="entry name" value="ENDONUCLEASE_EXONUCLEASE_PHOSPHATASE FAMILY DOMAIN-CONTAINING PROTEIN 1"/>
    <property type="match status" value="1"/>
</dbReference>
<dbReference type="Proteomes" id="UP000178404">
    <property type="component" value="Unassembled WGS sequence"/>
</dbReference>
<proteinExistence type="predicted"/>
<evidence type="ECO:0000313" key="1">
    <source>
        <dbReference type="EMBL" id="OHB02088.1"/>
    </source>
</evidence>
<dbReference type="AlphaFoldDB" id="A0A1G2TXQ6"/>
<dbReference type="SUPFAM" id="SSF47781">
    <property type="entry name" value="RuvA domain 2-like"/>
    <property type="match status" value="1"/>
</dbReference>
<dbReference type="EMBL" id="MHWA01000007">
    <property type="protein sequence ID" value="OHB02088.1"/>
    <property type="molecule type" value="Genomic_DNA"/>
</dbReference>
<dbReference type="Pfam" id="PF12836">
    <property type="entry name" value="HHH_3"/>
    <property type="match status" value="1"/>
</dbReference>
<dbReference type="Gene3D" id="1.10.150.320">
    <property type="entry name" value="Photosystem II 12 kDa extrinsic protein"/>
    <property type="match status" value="1"/>
</dbReference>
<evidence type="ECO:0008006" key="3">
    <source>
        <dbReference type="Google" id="ProtNLM"/>
    </source>
</evidence>
<comment type="caution">
    <text evidence="1">The sequence shown here is derived from an EMBL/GenBank/DDBJ whole genome shotgun (WGS) entry which is preliminary data.</text>
</comment>
<dbReference type="InterPro" id="IPR010994">
    <property type="entry name" value="RuvA_2-like"/>
</dbReference>
<protein>
    <recommendedName>
        <fullName evidence="3">Helix-hairpin-helix DNA-binding motif class 1 domain-containing protein</fullName>
    </recommendedName>
</protein>
<evidence type="ECO:0000313" key="2">
    <source>
        <dbReference type="Proteomes" id="UP000178404"/>
    </source>
</evidence>
<reference evidence="1 2" key="1">
    <citation type="journal article" date="2016" name="Nat. Commun.">
        <title>Thousands of microbial genomes shed light on interconnected biogeochemical processes in an aquifer system.</title>
        <authorList>
            <person name="Anantharaman K."/>
            <person name="Brown C.T."/>
            <person name="Hug L.A."/>
            <person name="Sharon I."/>
            <person name="Castelle C.J."/>
            <person name="Probst A.J."/>
            <person name="Thomas B.C."/>
            <person name="Singh A."/>
            <person name="Wilkins M.J."/>
            <person name="Karaoz U."/>
            <person name="Brodie E.L."/>
            <person name="Williams K.H."/>
            <person name="Hubbard S.S."/>
            <person name="Banfield J.F."/>
        </authorList>
    </citation>
    <scope>NUCLEOTIDE SEQUENCE [LARGE SCALE GENOMIC DNA]</scope>
</reference>
<dbReference type="PANTHER" id="PTHR21180">
    <property type="entry name" value="ENDONUCLEASE/EXONUCLEASE/PHOSPHATASE FAMILY DOMAIN-CONTAINING PROTEIN 1"/>
    <property type="match status" value="1"/>
</dbReference>
<organism evidence="1 2">
    <name type="scientific">Candidatus Zambryskibacteria bacterium RIFCSPLOWO2_01_FULL_35_19</name>
    <dbReference type="NCBI Taxonomy" id="1802757"/>
    <lineage>
        <taxon>Bacteria</taxon>
        <taxon>Candidatus Zambryskiibacteriota</taxon>
    </lineage>
</organism>
<sequence length="266" mass="29442">MGKRKLVGKVFIVFIVFILLILPVLNIQAFGFNFDNFQNKHETRKEYFSRMLDKMCAIRIKINQKHPRFPVPRICKTENLNPPTLEFYAEPASIIEGESSVLNWASDNTLSCEGSDGWMGEKTISGIEIIWPQTTTTYTLSCDGVEKGIEKSVIVEVVPLSPPAPVDVCPNISDIQIVIPEGYHFEGEQCIENEVDPPVSCIDINTASKEELDEIINIGPATADKIIAYRQITPFTSVGDLINISGIGEVTLSEIIAQGKACVLNP</sequence>
<name>A0A1G2TXQ6_9BACT</name>
<gene>
    <name evidence="1" type="ORF">A3A90_02395</name>
</gene>
<dbReference type="InterPro" id="IPR051675">
    <property type="entry name" value="Endo/Exo/Phosphatase_dom_1"/>
</dbReference>
<accession>A0A1G2TXQ6</accession>